<feature type="region of interest" description="Disordered" evidence="1">
    <location>
        <begin position="661"/>
        <end position="721"/>
    </location>
</feature>
<keyword evidence="3" id="KW-1185">Reference proteome</keyword>
<protein>
    <submittedName>
        <fullName evidence="2">Uncharacterized protein</fullName>
    </submittedName>
</protein>
<accession>A0A4Q9PL55</accession>
<evidence type="ECO:0000313" key="3">
    <source>
        <dbReference type="Proteomes" id="UP000292082"/>
    </source>
</evidence>
<dbReference type="AlphaFoldDB" id="A0A4Q9PL55"/>
<dbReference type="Proteomes" id="UP000292082">
    <property type="component" value="Unassembled WGS sequence"/>
</dbReference>
<feature type="compositionally biased region" description="Polar residues" evidence="1">
    <location>
        <begin position="396"/>
        <end position="411"/>
    </location>
</feature>
<evidence type="ECO:0000256" key="1">
    <source>
        <dbReference type="SAM" id="MobiDB-lite"/>
    </source>
</evidence>
<reference evidence="2 3" key="1">
    <citation type="submission" date="2019-01" db="EMBL/GenBank/DDBJ databases">
        <title>Draft genome sequences of three monokaryotic isolates of the white-rot basidiomycete fungus Dichomitus squalens.</title>
        <authorList>
            <consortium name="DOE Joint Genome Institute"/>
            <person name="Lopez S.C."/>
            <person name="Andreopoulos B."/>
            <person name="Pangilinan J."/>
            <person name="Lipzen A."/>
            <person name="Riley R."/>
            <person name="Ahrendt S."/>
            <person name="Ng V."/>
            <person name="Barry K."/>
            <person name="Daum C."/>
            <person name="Grigoriev I.V."/>
            <person name="Hilden K.S."/>
            <person name="Makela M.R."/>
            <person name="de Vries R.P."/>
        </authorList>
    </citation>
    <scope>NUCLEOTIDE SEQUENCE [LARGE SCALE GENOMIC DNA]</scope>
    <source>
        <strain evidence="2 3">CBS 464.89</strain>
    </source>
</reference>
<feature type="region of interest" description="Disordered" evidence="1">
    <location>
        <begin position="828"/>
        <end position="865"/>
    </location>
</feature>
<organism evidence="2 3">
    <name type="scientific">Dichomitus squalens</name>
    <dbReference type="NCBI Taxonomy" id="114155"/>
    <lineage>
        <taxon>Eukaryota</taxon>
        <taxon>Fungi</taxon>
        <taxon>Dikarya</taxon>
        <taxon>Basidiomycota</taxon>
        <taxon>Agaricomycotina</taxon>
        <taxon>Agaricomycetes</taxon>
        <taxon>Polyporales</taxon>
        <taxon>Polyporaceae</taxon>
        <taxon>Dichomitus</taxon>
    </lineage>
</organism>
<gene>
    <name evidence="2" type="ORF">BD310DRAFT_885334</name>
</gene>
<name>A0A4Q9PL55_9APHY</name>
<sequence length="1254" mass="137503">MDSGSAGELELRAHVHSLMTEYALQHLTTNYVTWTQDSVANLLSESLAYAPTRSPTDVFLTKDPFEYLCQKWGLSKLDVYEERWVVEDVKTLSYLKREMDVLRSGGATERVWKDGSDEDHSTFLLSRPMSPILSRRSRDETPLLNRRLSVATHSRSGREILQAWNITEIGEATFHEVVVDEDEALGNKLGMDSESHQAVLSLIHSTSIMSARPDVVSATRHLDDFLRADTPLPKILEPEILPIFPTFRQPGQSLAQLKSGENSFMASLEAVAHHPEPWLSRVDIHEEDEDDLDNEHLVVAGGWHAFKTPSSPLTLGTPSLADSSSDVDELFLQSSQEAVSQDDFLPMEEYQFPKSERYRVSCSKRPRLGEMESLSAFISPLIRPLHAPSPRIARSPKSQPSSPRTTITMSMLGQPPSEAALEEARVSEREYYITLRPGNDVLGSDDSMTFATKLVERACGGHVGEDDPHSIITGEKIDEKEEHSMDVPTLRPPNEHPTGVSPPTRLSDLLLSGRPGHAIALSGVNQTTHTRDCTSFLQKVKGLQSLQLELSWIPFKYGRTIPTDEEVADVADELSLHLAKAIELPRDEIARRLSELLDDNSMLSLSQSADSTGPERVWELDDEVDLHDFAISNHLDEPSLILTRADRRRLAGLPLVDWSEANEDIGGSNEDKEQTNSSSPIERPRKKVRFEEPGNVHVFPGASFGEAPDKPTSLTELGDAPTELDDSGVFLTDLGTLGDSRCDLSSTSFVQMAYETEGFNGPTTDGDLFLDMHPDHSYDLGSGNLLSMDFSNLLASPNIDCAFPIESLLDGRIFAPANLEYVRTPPNVVAAADPPSPGRVTRDSRSPSATLADPACRPPTAPTADCEKLQSSYLPSAVMVKDDKLRPSSPAPTLHVLSTGQSLAQYLALCGKACSNIGAEAPASVSGSEDSDSMAAGSATKPIASCAPRGIPTEVLDDRTIGLQGDHGLPHTQHRYMASLTLIQKRALVRALASYCAIELIEREHLGGGDVASESEDLILDCDTAVIFASLELLPARASGLLSLLSRLSWRYLRLLLVFECYPSAWDFAGPVNRTVVDHFVASVWSPPVVKAVKNFKRDLSIAEGLQTKRETCVVEYAFAKSVEEAAVFARQYGDSAEARDVTGGAIWGQRLWLTHEDRDGEYDLCGVDGMNLFASSLLLSQVSLEDFLETTPEDRLRDYGGLLSVERIARFNVETARRLEAMQLPPSSPISATNGNSSSSLYSVPILGDSEIE</sequence>
<dbReference type="EMBL" id="ML145179">
    <property type="protein sequence ID" value="TBU54910.1"/>
    <property type="molecule type" value="Genomic_DNA"/>
</dbReference>
<evidence type="ECO:0000313" key="2">
    <source>
        <dbReference type="EMBL" id="TBU54910.1"/>
    </source>
</evidence>
<feature type="region of interest" description="Disordered" evidence="1">
    <location>
        <begin position="387"/>
        <end position="411"/>
    </location>
</feature>
<proteinExistence type="predicted"/>
<dbReference type="STRING" id="114155.A0A4Q9PL55"/>